<evidence type="ECO:0000256" key="6">
    <source>
        <dbReference type="SAM" id="Phobius"/>
    </source>
</evidence>
<dbReference type="InterPro" id="IPR050189">
    <property type="entry name" value="MFS_Efflux_Transporters"/>
</dbReference>
<gene>
    <name evidence="8" type="ORF">ACFO6V_20810</name>
</gene>
<dbReference type="PANTHER" id="PTHR43124:SF3">
    <property type="entry name" value="CHLORAMPHENICOL EFFLUX PUMP RV0191"/>
    <property type="match status" value="1"/>
</dbReference>
<dbReference type="EMBL" id="JBHSFI010000006">
    <property type="protein sequence ID" value="MFC4630700.1"/>
    <property type="molecule type" value="Genomic_DNA"/>
</dbReference>
<dbReference type="InterPro" id="IPR011701">
    <property type="entry name" value="MFS"/>
</dbReference>
<keyword evidence="3 6" id="KW-0812">Transmembrane</keyword>
<evidence type="ECO:0000256" key="5">
    <source>
        <dbReference type="ARBA" id="ARBA00023136"/>
    </source>
</evidence>
<protein>
    <submittedName>
        <fullName evidence="8">MFS transporter</fullName>
    </submittedName>
</protein>
<dbReference type="PANTHER" id="PTHR43124">
    <property type="entry name" value="PURINE EFFLUX PUMP PBUE"/>
    <property type="match status" value="1"/>
</dbReference>
<evidence type="ECO:0000313" key="8">
    <source>
        <dbReference type="EMBL" id="MFC4630700.1"/>
    </source>
</evidence>
<dbReference type="Proteomes" id="UP001596011">
    <property type="component" value="Unassembled WGS sequence"/>
</dbReference>
<dbReference type="InterPro" id="IPR020846">
    <property type="entry name" value="MFS_dom"/>
</dbReference>
<dbReference type="Pfam" id="PF07690">
    <property type="entry name" value="MFS_1"/>
    <property type="match status" value="1"/>
</dbReference>
<keyword evidence="5 6" id="KW-0472">Membrane</keyword>
<evidence type="ECO:0000256" key="1">
    <source>
        <dbReference type="ARBA" id="ARBA00004651"/>
    </source>
</evidence>
<feature type="transmembrane region" description="Helical" evidence="6">
    <location>
        <begin position="281"/>
        <end position="299"/>
    </location>
</feature>
<organism evidence="8 9">
    <name type="scientific">Promicromonospora alba</name>
    <dbReference type="NCBI Taxonomy" id="1616110"/>
    <lineage>
        <taxon>Bacteria</taxon>
        <taxon>Bacillati</taxon>
        <taxon>Actinomycetota</taxon>
        <taxon>Actinomycetes</taxon>
        <taxon>Micrococcales</taxon>
        <taxon>Promicromonosporaceae</taxon>
        <taxon>Promicromonospora</taxon>
    </lineage>
</organism>
<comment type="caution">
    <text evidence="8">The sequence shown here is derived from an EMBL/GenBank/DDBJ whole genome shotgun (WGS) entry which is preliminary data.</text>
</comment>
<feature type="transmembrane region" description="Helical" evidence="6">
    <location>
        <begin position="84"/>
        <end position="103"/>
    </location>
</feature>
<keyword evidence="9" id="KW-1185">Reference proteome</keyword>
<feature type="transmembrane region" description="Helical" evidence="6">
    <location>
        <begin position="216"/>
        <end position="237"/>
    </location>
</feature>
<proteinExistence type="predicted"/>
<keyword evidence="2" id="KW-1003">Cell membrane</keyword>
<dbReference type="InterPro" id="IPR036259">
    <property type="entry name" value="MFS_trans_sf"/>
</dbReference>
<feature type="domain" description="Major facilitator superfamily (MFS) profile" evidence="7">
    <location>
        <begin position="18"/>
        <end position="390"/>
    </location>
</feature>
<accession>A0ABV9HMV0</accession>
<dbReference type="SUPFAM" id="SSF103473">
    <property type="entry name" value="MFS general substrate transporter"/>
    <property type="match status" value="1"/>
</dbReference>
<feature type="transmembrane region" description="Helical" evidence="6">
    <location>
        <begin position="109"/>
        <end position="134"/>
    </location>
</feature>
<evidence type="ECO:0000313" key="9">
    <source>
        <dbReference type="Proteomes" id="UP001596011"/>
    </source>
</evidence>
<keyword evidence="4 6" id="KW-1133">Transmembrane helix</keyword>
<feature type="transmembrane region" description="Helical" evidence="6">
    <location>
        <begin position="21"/>
        <end position="43"/>
    </location>
</feature>
<feature type="transmembrane region" description="Helical" evidence="6">
    <location>
        <begin position="49"/>
        <end position="72"/>
    </location>
</feature>
<evidence type="ECO:0000256" key="4">
    <source>
        <dbReference type="ARBA" id="ARBA00022989"/>
    </source>
</evidence>
<dbReference type="CDD" id="cd17324">
    <property type="entry name" value="MFS_NepI_like"/>
    <property type="match status" value="1"/>
</dbReference>
<comment type="subcellular location">
    <subcellularLocation>
        <location evidence="1">Cell membrane</location>
        <topology evidence="1">Multi-pass membrane protein</topology>
    </subcellularLocation>
</comment>
<evidence type="ECO:0000256" key="3">
    <source>
        <dbReference type="ARBA" id="ARBA00022692"/>
    </source>
</evidence>
<name>A0ABV9HMV0_9MICO</name>
<feature type="transmembrane region" description="Helical" evidence="6">
    <location>
        <begin position="146"/>
        <end position="167"/>
    </location>
</feature>
<dbReference type="RefSeq" id="WP_377138794.1">
    <property type="nucleotide sequence ID" value="NZ_JBHSFI010000006.1"/>
</dbReference>
<reference evidence="9" key="1">
    <citation type="journal article" date="2019" name="Int. J. Syst. Evol. Microbiol.">
        <title>The Global Catalogue of Microorganisms (GCM) 10K type strain sequencing project: providing services to taxonomists for standard genome sequencing and annotation.</title>
        <authorList>
            <consortium name="The Broad Institute Genomics Platform"/>
            <consortium name="The Broad Institute Genome Sequencing Center for Infectious Disease"/>
            <person name="Wu L."/>
            <person name="Ma J."/>
        </authorList>
    </citation>
    <scope>NUCLEOTIDE SEQUENCE [LARGE SCALE GENOMIC DNA]</scope>
    <source>
        <strain evidence="9">CCUG 42722</strain>
    </source>
</reference>
<dbReference type="Gene3D" id="1.20.1250.20">
    <property type="entry name" value="MFS general substrate transporter like domains"/>
    <property type="match status" value="2"/>
</dbReference>
<sequence>MDVQTRAVPAAPPSARRTLSTLFAANFVLGTAETLVIGLLVVISGDLGVSVPAAGGLVTAYAVGLAAGGPLLTMATMRLDRRTVVRGSIAIFVVGNLLAVVTADYVTFLVARGITGALHGLFLATAFTVATAVVPREAAGRAMAAILLGNTLAGAFGAPLGTALGQVAGWRGAFVAVAALGALVLAASWFLVPSLPGTSADDGGRGQLRNAFAPRVLALLAVCFLVFAASCAAWSYVVPFLEEVTGVSGAMVGVYLMIYGAATAAGAYAGGRLADWNAARALVLGLTGLTLSLAALWFLGSSPVMVALILALLGVCTMGMAPSLQHRVVSLAGPGAPLAQSLPASAANVGVATGAAVGGLAISGFGVPAAVAVGALIGAVAIPVAMATSRLKPVRE</sequence>
<dbReference type="PROSITE" id="PS50850">
    <property type="entry name" value="MFS"/>
    <property type="match status" value="1"/>
</dbReference>
<feature type="transmembrane region" description="Helical" evidence="6">
    <location>
        <begin position="173"/>
        <end position="195"/>
    </location>
</feature>
<feature type="transmembrane region" description="Helical" evidence="6">
    <location>
        <begin position="369"/>
        <end position="388"/>
    </location>
</feature>
<feature type="transmembrane region" description="Helical" evidence="6">
    <location>
        <begin position="249"/>
        <end position="269"/>
    </location>
</feature>
<evidence type="ECO:0000259" key="7">
    <source>
        <dbReference type="PROSITE" id="PS50850"/>
    </source>
</evidence>
<evidence type="ECO:0000256" key="2">
    <source>
        <dbReference type="ARBA" id="ARBA00022475"/>
    </source>
</evidence>